<evidence type="ECO:0000256" key="1">
    <source>
        <dbReference type="SAM" id="MobiDB-lite"/>
    </source>
</evidence>
<protein>
    <submittedName>
        <fullName evidence="2">Uncharacterized protein</fullName>
    </submittedName>
</protein>
<comment type="caution">
    <text evidence="2">The sequence shown here is derived from an EMBL/GenBank/DDBJ whole genome shotgun (WGS) entry which is preliminary data.</text>
</comment>
<dbReference type="Proteomes" id="UP000284842">
    <property type="component" value="Unassembled WGS sequence"/>
</dbReference>
<proteinExistence type="predicted"/>
<name>A0A409YHT0_9AGAR</name>
<organism evidence="2 3">
    <name type="scientific">Panaeolus cyanescens</name>
    <dbReference type="NCBI Taxonomy" id="181874"/>
    <lineage>
        <taxon>Eukaryota</taxon>
        <taxon>Fungi</taxon>
        <taxon>Dikarya</taxon>
        <taxon>Basidiomycota</taxon>
        <taxon>Agaricomycotina</taxon>
        <taxon>Agaricomycetes</taxon>
        <taxon>Agaricomycetidae</taxon>
        <taxon>Agaricales</taxon>
        <taxon>Agaricineae</taxon>
        <taxon>Galeropsidaceae</taxon>
        <taxon>Panaeolus</taxon>
    </lineage>
</organism>
<gene>
    <name evidence="2" type="ORF">CVT24_001948</name>
</gene>
<dbReference type="EMBL" id="NHTK01001165">
    <property type="protein sequence ID" value="PPR02544.1"/>
    <property type="molecule type" value="Genomic_DNA"/>
</dbReference>
<sequence length="135" mass="15483">DEIWKARYIPDFEDINFCANWEYILDKALEIFSSEYVGGSKYTSATIEDAWGWRKEGPKRGKKGYRRRRNLDKKVTVFWLDEDAPIRTKLTSRLYCADGSSQGTGFAALVTKIGPAGNRVPKKNRSYDSEESAEE</sequence>
<dbReference type="InParanoid" id="A0A409YHT0"/>
<keyword evidence="3" id="KW-1185">Reference proteome</keyword>
<evidence type="ECO:0000313" key="3">
    <source>
        <dbReference type="Proteomes" id="UP000284842"/>
    </source>
</evidence>
<dbReference type="AlphaFoldDB" id="A0A409YHT0"/>
<accession>A0A409YHT0</accession>
<evidence type="ECO:0000313" key="2">
    <source>
        <dbReference type="EMBL" id="PPR02544.1"/>
    </source>
</evidence>
<feature type="region of interest" description="Disordered" evidence="1">
    <location>
        <begin position="116"/>
        <end position="135"/>
    </location>
</feature>
<reference evidence="2 3" key="1">
    <citation type="journal article" date="2018" name="Evol. Lett.">
        <title>Horizontal gene cluster transfer increased hallucinogenic mushroom diversity.</title>
        <authorList>
            <person name="Reynolds H.T."/>
            <person name="Vijayakumar V."/>
            <person name="Gluck-Thaler E."/>
            <person name="Korotkin H.B."/>
            <person name="Matheny P.B."/>
            <person name="Slot J.C."/>
        </authorList>
    </citation>
    <scope>NUCLEOTIDE SEQUENCE [LARGE SCALE GENOMIC DNA]</scope>
    <source>
        <strain evidence="2 3">2629</strain>
    </source>
</reference>
<feature type="non-terminal residue" evidence="2">
    <location>
        <position position="1"/>
    </location>
</feature>